<accession>A0AAD4S6F5</accession>
<dbReference type="PANTHER" id="PTHR47876:SF2">
    <property type="entry name" value="GCN5-RELATED N-ACETYLTRANSFERASE 7, CHLOROPLASTIC"/>
    <property type="match status" value="1"/>
</dbReference>
<proteinExistence type="predicted"/>
<sequence>MSILTSSSCSSIFLPNLISRQNHFNSGIIFPNLRNPRISKSNVLLFSKTKFQSLIYSQLCTSDKTLTLDTSALDISVAVAEDEIWASACLRVRSFYDFKQSFGIEDHKKHLAELEFEASKERIAGTREGFKRVCCVNVTLPMSRMSSSWDELCSACKYSANGEDRVVIGTLDINQCVRLPDEITGKRPQGSGADVSRAYLSNVCVAKELQRNGLSYLLVSKSKKVAQEWGITDLYVHVAFENEPARRLYEKSGFVYESDEPAWQARYLDRPRRILLWSDLARTHNS</sequence>
<feature type="domain" description="N-acetyltransferase" evidence="1">
    <location>
        <begin position="109"/>
        <end position="273"/>
    </location>
</feature>
<dbReference type="Gene3D" id="3.40.630.30">
    <property type="match status" value="1"/>
</dbReference>
<dbReference type="Pfam" id="PF00583">
    <property type="entry name" value="Acetyltransf_1"/>
    <property type="match status" value="1"/>
</dbReference>
<keyword evidence="3" id="KW-1185">Reference proteome</keyword>
<dbReference type="PANTHER" id="PTHR47876">
    <property type="entry name" value="OS08G0260000 PROTEIN"/>
    <property type="match status" value="1"/>
</dbReference>
<comment type="caution">
    <text evidence="2">The sequence shown here is derived from an EMBL/GenBank/DDBJ whole genome shotgun (WGS) entry which is preliminary data.</text>
</comment>
<organism evidence="2 3">
    <name type="scientific">Papaver atlanticum</name>
    <dbReference type="NCBI Taxonomy" id="357466"/>
    <lineage>
        <taxon>Eukaryota</taxon>
        <taxon>Viridiplantae</taxon>
        <taxon>Streptophyta</taxon>
        <taxon>Embryophyta</taxon>
        <taxon>Tracheophyta</taxon>
        <taxon>Spermatophyta</taxon>
        <taxon>Magnoliopsida</taxon>
        <taxon>Ranunculales</taxon>
        <taxon>Papaveraceae</taxon>
        <taxon>Papaveroideae</taxon>
        <taxon>Papaver</taxon>
    </lineage>
</organism>
<dbReference type="GO" id="GO:0016747">
    <property type="term" value="F:acyltransferase activity, transferring groups other than amino-acyl groups"/>
    <property type="evidence" value="ECO:0007669"/>
    <property type="project" value="InterPro"/>
</dbReference>
<evidence type="ECO:0000313" key="3">
    <source>
        <dbReference type="Proteomes" id="UP001202328"/>
    </source>
</evidence>
<dbReference type="CDD" id="cd04301">
    <property type="entry name" value="NAT_SF"/>
    <property type="match status" value="1"/>
</dbReference>
<evidence type="ECO:0000259" key="1">
    <source>
        <dbReference type="PROSITE" id="PS51186"/>
    </source>
</evidence>
<name>A0AAD4S6F5_9MAGN</name>
<gene>
    <name evidence="2" type="ORF">MKW98_025299</name>
</gene>
<dbReference type="InterPro" id="IPR016181">
    <property type="entry name" value="Acyl_CoA_acyltransferase"/>
</dbReference>
<evidence type="ECO:0000313" key="2">
    <source>
        <dbReference type="EMBL" id="KAI3865429.1"/>
    </source>
</evidence>
<reference evidence="2" key="1">
    <citation type="submission" date="2022-04" db="EMBL/GenBank/DDBJ databases">
        <title>A functionally conserved STORR gene fusion in Papaver species that diverged 16.8 million years ago.</title>
        <authorList>
            <person name="Catania T."/>
        </authorList>
    </citation>
    <scope>NUCLEOTIDE SEQUENCE</scope>
    <source>
        <strain evidence="2">S-188037</strain>
    </source>
</reference>
<dbReference type="PROSITE" id="PS51186">
    <property type="entry name" value="GNAT"/>
    <property type="match status" value="1"/>
</dbReference>
<dbReference type="SUPFAM" id="SSF55729">
    <property type="entry name" value="Acyl-CoA N-acyltransferases (Nat)"/>
    <property type="match status" value="1"/>
</dbReference>
<dbReference type="InterPro" id="IPR000182">
    <property type="entry name" value="GNAT_dom"/>
</dbReference>
<dbReference type="AlphaFoldDB" id="A0AAD4S6F5"/>
<dbReference type="GO" id="GO:0009507">
    <property type="term" value="C:chloroplast"/>
    <property type="evidence" value="ECO:0007669"/>
    <property type="project" value="TreeGrafter"/>
</dbReference>
<protein>
    <recommendedName>
        <fullName evidence="1">N-acetyltransferase domain-containing protein</fullName>
    </recommendedName>
</protein>
<dbReference type="EMBL" id="JAJJMB010013814">
    <property type="protein sequence ID" value="KAI3865429.1"/>
    <property type="molecule type" value="Genomic_DNA"/>
</dbReference>
<dbReference type="Proteomes" id="UP001202328">
    <property type="component" value="Unassembled WGS sequence"/>
</dbReference>